<sequence length="363" mass="38437">MAGPLAGLRVVELAGIGPGPHAAMVLADLGADVVRVERPSPADPTGRAGDALLRNRRSVAANLKTDEGRELVLRLVAKADVLLEGFRPGVAERLGVGPDDCLARNPGLVYGRMTGWGQDGPLAPRAGHDINYISLTGALNAIGRAGERPVPPLNLVGDFGGGSMFLVTGVLAALWERQRSGRGQVVDAAMVDGTGVLLQMTWGFLAAGSWADSRGSNLLDGGAPYYDTYTCADGRHLAVGALEPQFYAEFLRGLGLEHEDLPPQGDREGWPRLRARFTEVIVRKTRDEWMAIFDGTDACVTPVLSFDEVARHPHLAARESVITVDGVPQAAPAPRFSRTPAAKPTPPPRPGADTGTVLAEWDA</sequence>
<gene>
    <name evidence="6" type="ORF">SAMN05421835_11753</name>
</gene>
<dbReference type="FunFam" id="3.40.50.10540:FF:000004">
    <property type="entry name" value="Probable alpha-methylacyl-CoA racemase mcr"/>
    <property type="match status" value="1"/>
</dbReference>
<dbReference type="InterPro" id="IPR050509">
    <property type="entry name" value="CoA-transferase_III"/>
</dbReference>
<dbReference type="PANTHER" id="PTHR48228:SF5">
    <property type="entry name" value="ALPHA-METHYLACYL-COA RACEMASE"/>
    <property type="match status" value="1"/>
</dbReference>
<comment type="similarity">
    <text evidence="1">Belongs to the CoA-transferase III family.</text>
</comment>
<evidence type="ECO:0000256" key="1">
    <source>
        <dbReference type="ARBA" id="ARBA00008383"/>
    </source>
</evidence>
<protein>
    <recommendedName>
        <fullName evidence="4">Alpha-methylacyl-CoA racemase</fullName>
        <ecNumber evidence="3">5.1.99.4</ecNumber>
    </recommendedName>
</protein>
<keyword evidence="7" id="KW-1185">Reference proteome</keyword>
<dbReference type="STRING" id="115433.SAMN05421835_11753"/>
<dbReference type="Pfam" id="PF02515">
    <property type="entry name" value="CoA_transf_3"/>
    <property type="match status" value="1"/>
</dbReference>
<feature type="region of interest" description="Disordered" evidence="5">
    <location>
        <begin position="330"/>
        <end position="363"/>
    </location>
</feature>
<name>A0A1I3Y931_9PSEU</name>
<evidence type="ECO:0000256" key="3">
    <source>
        <dbReference type="ARBA" id="ARBA00066407"/>
    </source>
</evidence>
<dbReference type="InterPro" id="IPR044855">
    <property type="entry name" value="CoA-Trfase_III_dom3_sf"/>
</dbReference>
<dbReference type="RefSeq" id="WP_091512161.1">
    <property type="nucleotide sequence ID" value="NZ_CBDQZW010000036.1"/>
</dbReference>
<dbReference type="PANTHER" id="PTHR48228">
    <property type="entry name" value="SUCCINYL-COA--D-CITRAMALATE COA-TRANSFERASE"/>
    <property type="match status" value="1"/>
</dbReference>
<dbReference type="InterPro" id="IPR003673">
    <property type="entry name" value="CoA-Trfase_fam_III"/>
</dbReference>
<dbReference type="InterPro" id="IPR023606">
    <property type="entry name" value="CoA-Trfase_III_dom_1_sf"/>
</dbReference>
<dbReference type="FunFam" id="3.30.1540.10:FF:000004">
    <property type="entry name" value="Probable alpha-methylacyl-CoA racemase mcr"/>
    <property type="match status" value="1"/>
</dbReference>
<dbReference type="AlphaFoldDB" id="A0A1I3Y931"/>
<evidence type="ECO:0000256" key="5">
    <source>
        <dbReference type="SAM" id="MobiDB-lite"/>
    </source>
</evidence>
<evidence type="ECO:0000313" key="7">
    <source>
        <dbReference type="Proteomes" id="UP000199025"/>
    </source>
</evidence>
<organism evidence="6 7">
    <name type="scientific">Amycolatopsis sacchari</name>
    <dbReference type="NCBI Taxonomy" id="115433"/>
    <lineage>
        <taxon>Bacteria</taxon>
        <taxon>Bacillati</taxon>
        <taxon>Actinomycetota</taxon>
        <taxon>Actinomycetes</taxon>
        <taxon>Pseudonocardiales</taxon>
        <taxon>Pseudonocardiaceae</taxon>
        <taxon>Amycolatopsis</taxon>
    </lineage>
</organism>
<dbReference type="SUPFAM" id="SSF89796">
    <property type="entry name" value="CoA-transferase family III (CaiB/BaiF)"/>
    <property type="match status" value="1"/>
</dbReference>
<dbReference type="GO" id="GO:0008111">
    <property type="term" value="F:alpha-methylacyl-CoA racemase activity"/>
    <property type="evidence" value="ECO:0007669"/>
    <property type="project" value="UniProtKB-EC"/>
</dbReference>
<dbReference type="EC" id="5.1.99.4" evidence="3"/>
<dbReference type="Proteomes" id="UP000199025">
    <property type="component" value="Unassembled WGS sequence"/>
</dbReference>
<accession>A0A1I3Y931</accession>
<keyword evidence="2" id="KW-0413">Isomerase</keyword>
<evidence type="ECO:0000256" key="4">
    <source>
        <dbReference type="ARBA" id="ARBA00074506"/>
    </source>
</evidence>
<proteinExistence type="inferred from homology"/>
<dbReference type="OrthoDB" id="9797653at2"/>
<evidence type="ECO:0000256" key="2">
    <source>
        <dbReference type="ARBA" id="ARBA00023235"/>
    </source>
</evidence>
<dbReference type="Gene3D" id="3.40.50.10540">
    <property type="entry name" value="Crotonobetainyl-coa:carnitine coa-transferase, domain 1"/>
    <property type="match status" value="1"/>
</dbReference>
<reference evidence="6 7" key="1">
    <citation type="submission" date="2016-10" db="EMBL/GenBank/DDBJ databases">
        <authorList>
            <person name="de Groot N.N."/>
        </authorList>
    </citation>
    <scope>NUCLEOTIDE SEQUENCE [LARGE SCALE GENOMIC DNA]</scope>
    <source>
        <strain evidence="6 7">DSM 44468</strain>
    </source>
</reference>
<dbReference type="EMBL" id="FORP01000017">
    <property type="protein sequence ID" value="SFK28282.1"/>
    <property type="molecule type" value="Genomic_DNA"/>
</dbReference>
<evidence type="ECO:0000313" key="6">
    <source>
        <dbReference type="EMBL" id="SFK28282.1"/>
    </source>
</evidence>
<dbReference type="Gene3D" id="3.30.1540.10">
    <property type="entry name" value="formyl-coa transferase, domain 3"/>
    <property type="match status" value="1"/>
</dbReference>